<reference evidence="10 11" key="1">
    <citation type="submission" date="2024-02" db="EMBL/GenBank/DDBJ databases">
        <title>De novo assembly and annotation of 12 fungi associated with fruit tree decline syndrome in Ontario, Canada.</title>
        <authorList>
            <person name="Sulman M."/>
            <person name="Ellouze W."/>
            <person name="Ilyukhin E."/>
        </authorList>
    </citation>
    <scope>NUCLEOTIDE SEQUENCE [LARGE SCALE GENOMIC DNA]</scope>
    <source>
        <strain evidence="10 11">M1-105</strain>
    </source>
</reference>
<comment type="subcellular location">
    <subcellularLocation>
        <location evidence="1">Membrane</location>
        <topology evidence="1">Multi-pass membrane protein</topology>
    </subcellularLocation>
</comment>
<dbReference type="Pfam" id="PF03169">
    <property type="entry name" value="OPT"/>
    <property type="match status" value="2"/>
</dbReference>
<evidence type="ECO:0000256" key="8">
    <source>
        <dbReference type="ARBA" id="ARBA00023136"/>
    </source>
</evidence>
<keyword evidence="8 9" id="KW-0472">Membrane</keyword>
<protein>
    <recommendedName>
        <fullName evidence="12">Oligopeptide transporter</fullName>
    </recommendedName>
</protein>
<feature type="transmembrane region" description="Helical" evidence="9">
    <location>
        <begin position="70"/>
        <end position="87"/>
    </location>
</feature>
<evidence type="ECO:0000313" key="11">
    <source>
        <dbReference type="Proteomes" id="UP001521116"/>
    </source>
</evidence>
<organism evidence="10 11">
    <name type="scientific">Neofusicoccum ribis</name>
    <dbReference type="NCBI Taxonomy" id="45134"/>
    <lineage>
        <taxon>Eukaryota</taxon>
        <taxon>Fungi</taxon>
        <taxon>Dikarya</taxon>
        <taxon>Ascomycota</taxon>
        <taxon>Pezizomycotina</taxon>
        <taxon>Dothideomycetes</taxon>
        <taxon>Dothideomycetes incertae sedis</taxon>
        <taxon>Botryosphaeriales</taxon>
        <taxon>Botryosphaeriaceae</taxon>
        <taxon>Neofusicoccum</taxon>
    </lineage>
</organism>
<keyword evidence="7 9" id="KW-1133">Transmembrane helix</keyword>
<evidence type="ECO:0000256" key="2">
    <source>
        <dbReference type="ARBA" id="ARBA00008807"/>
    </source>
</evidence>
<dbReference type="PANTHER" id="PTHR22601">
    <property type="entry name" value="ISP4 LIKE PROTEIN"/>
    <property type="match status" value="1"/>
</dbReference>
<feature type="transmembrane region" description="Helical" evidence="9">
    <location>
        <begin position="320"/>
        <end position="339"/>
    </location>
</feature>
<sequence>MNSVSVFCLANQNSLVFTNLFGGTSGNEGLGFRLSTPIINASVSLCLDWQYIASLGSPLWLPLYTLTNNMIGYLGCIVLFMGVYYSNTWRSQDFPFLSQLLFNTTSTSDAYVTYNTSAILNAHNEIDTGALQEAGLPWMTGTYLCYLITSNMGLTATIVHMLLWNYDDIKAGWAWVSMDTVKKMWKPKTWEAFWGKGETVEERMRRTEADPALDPHYRLMLKYPDSPPYNALQQAQVLAKDLKLAQYVHLPPRATFIAQLTGCIIGALFNFIIITVEAQADVLRSIEGNNIWSGQNIQQFNSLAIAWSIAGDMFSIGGRYQWVTISFLIGFFVPFPFWIANKYYPHPFWSYINMAIILWYLGWLFVGINASIGMTQGLKA</sequence>
<comment type="caution">
    <text evidence="10">The sequence shown here is derived from an EMBL/GenBank/DDBJ whole genome shotgun (WGS) entry which is preliminary data.</text>
</comment>
<proteinExistence type="inferred from homology"/>
<dbReference type="Proteomes" id="UP001521116">
    <property type="component" value="Unassembled WGS sequence"/>
</dbReference>
<name>A0ABR3SRK5_9PEZI</name>
<evidence type="ECO:0000256" key="7">
    <source>
        <dbReference type="ARBA" id="ARBA00022989"/>
    </source>
</evidence>
<keyword evidence="6" id="KW-0653">Protein transport</keyword>
<dbReference type="InterPro" id="IPR004813">
    <property type="entry name" value="OPT"/>
</dbReference>
<evidence type="ECO:0000256" key="1">
    <source>
        <dbReference type="ARBA" id="ARBA00004141"/>
    </source>
</evidence>
<accession>A0ABR3SRK5</accession>
<feature type="transmembrane region" description="Helical" evidence="9">
    <location>
        <begin position="143"/>
        <end position="163"/>
    </location>
</feature>
<evidence type="ECO:0008006" key="12">
    <source>
        <dbReference type="Google" id="ProtNLM"/>
    </source>
</evidence>
<feature type="transmembrane region" description="Helical" evidence="9">
    <location>
        <begin position="351"/>
        <end position="372"/>
    </location>
</feature>
<evidence type="ECO:0000256" key="3">
    <source>
        <dbReference type="ARBA" id="ARBA00022448"/>
    </source>
</evidence>
<evidence type="ECO:0000256" key="5">
    <source>
        <dbReference type="ARBA" id="ARBA00022856"/>
    </source>
</evidence>
<gene>
    <name evidence="10" type="ORF">SLS56_006343</name>
</gene>
<evidence type="ECO:0000256" key="6">
    <source>
        <dbReference type="ARBA" id="ARBA00022927"/>
    </source>
</evidence>
<keyword evidence="5" id="KW-0571">Peptide transport</keyword>
<comment type="similarity">
    <text evidence="2">Belongs to the oligopeptide OPT transporter family.</text>
</comment>
<evidence type="ECO:0000256" key="9">
    <source>
        <dbReference type="SAM" id="Phobius"/>
    </source>
</evidence>
<keyword evidence="4 9" id="KW-0812">Transmembrane</keyword>
<dbReference type="EMBL" id="JAJVDC020000072">
    <property type="protein sequence ID" value="KAL1627519.1"/>
    <property type="molecule type" value="Genomic_DNA"/>
</dbReference>
<dbReference type="InterPro" id="IPR004648">
    <property type="entry name" value="Oligpept_transpt"/>
</dbReference>
<evidence type="ECO:0000256" key="4">
    <source>
        <dbReference type="ARBA" id="ARBA00022692"/>
    </source>
</evidence>
<feature type="transmembrane region" description="Helical" evidence="9">
    <location>
        <begin position="256"/>
        <end position="276"/>
    </location>
</feature>
<keyword evidence="11" id="KW-1185">Reference proteome</keyword>
<keyword evidence="3" id="KW-0813">Transport</keyword>
<evidence type="ECO:0000313" key="10">
    <source>
        <dbReference type="EMBL" id="KAL1627519.1"/>
    </source>
</evidence>